<protein>
    <recommendedName>
        <fullName evidence="2">Lipoprotein</fullName>
    </recommendedName>
</protein>
<sequence>MEKIKAIITVLTIFAILTLVAAISGCSTNKNISLGKIVLHEVSCSDINVCNTKIKLFCEDKVEIVKQTKHITIQYYCENHHGNR</sequence>
<proteinExistence type="predicted"/>
<dbReference type="PROSITE" id="PS51257">
    <property type="entry name" value="PROKAR_LIPOPROTEIN"/>
    <property type="match status" value="1"/>
</dbReference>
<name>A0A6J5M862_9CAUD</name>
<evidence type="ECO:0000313" key="1">
    <source>
        <dbReference type="EMBL" id="CAB4141276.1"/>
    </source>
</evidence>
<organism evidence="1">
    <name type="scientific">uncultured Caudovirales phage</name>
    <dbReference type="NCBI Taxonomy" id="2100421"/>
    <lineage>
        <taxon>Viruses</taxon>
        <taxon>Duplodnaviria</taxon>
        <taxon>Heunggongvirae</taxon>
        <taxon>Uroviricota</taxon>
        <taxon>Caudoviricetes</taxon>
        <taxon>Peduoviridae</taxon>
        <taxon>Maltschvirus</taxon>
        <taxon>Maltschvirus maltsch</taxon>
    </lineage>
</organism>
<evidence type="ECO:0008006" key="2">
    <source>
        <dbReference type="Google" id="ProtNLM"/>
    </source>
</evidence>
<dbReference type="EMBL" id="LR796388">
    <property type="protein sequence ID" value="CAB4141276.1"/>
    <property type="molecule type" value="Genomic_DNA"/>
</dbReference>
<accession>A0A6J5M862</accession>
<reference evidence="1" key="1">
    <citation type="submission" date="2020-04" db="EMBL/GenBank/DDBJ databases">
        <authorList>
            <person name="Chiriac C."/>
            <person name="Salcher M."/>
            <person name="Ghai R."/>
            <person name="Kavagutti S V."/>
        </authorList>
    </citation>
    <scope>NUCLEOTIDE SEQUENCE</scope>
</reference>
<gene>
    <name evidence="1" type="ORF">UFOVP410_115</name>
</gene>